<proteinExistence type="predicted"/>
<reference evidence="1" key="3">
    <citation type="journal article" date="2017" name="Nature">
        <title>Genome sequence of the progenitor of the wheat D genome Aegilops tauschii.</title>
        <authorList>
            <person name="Luo M.C."/>
            <person name="Gu Y.Q."/>
            <person name="Puiu D."/>
            <person name="Wang H."/>
            <person name="Twardziok S.O."/>
            <person name="Deal K.R."/>
            <person name="Huo N."/>
            <person name="Zhu T."/>
            <person name="Wang L."/>
            <person name="Wang Y."/>
            <person name="McGuire P.E."/>
            <person name="Liu S."/>
            <person name="Long H."/>
            <person name="Ramasamy R.K."/>
            <person name="Rodriguez J.C."/>
            <person name="Van S.L."/>
            <person name="Yuan L."/>
            <person name="Wang Z."/>
            <person name="Xia Z."/>
            <person name="Xiao L."/>
            <person name="Anderson O.D."/>
            <person name="Ouyang S."/>
            <person name="Liang Y."/>
            <person name="Zimin A.V."/>
            <person name="Pertea G."/>
            <person name="Qi P."/>
            <person name="Bennetzen J.L."/>
            <person name="Dai X."/>
            <person name="Dawson M.W."/>
            <person name="Muller H.G."/>
            <person name="Kugler K."/>
            <person name="Rivarola-Duarte L."/>
            <person name="Spannagl M."/>
            <person name="Mayer K.F.X."/>
            <person name="Lu F.H."/>
            <person name="Bevan M.W."/>
            <person name="Leroy P."/>
            <person name="Li P."/>
            <person name="You F.M."/>
            <person name="Sun Q."/>
            <person name="Liu Z."/>
            <person name="Lyons E."/>
            <person name="Wicker T."/>
            <person name="Salzberg S.L."/>
            <person name="Devos K.M."/>
            <person name="Dvorak J."/>
        </authorList>
    </citation>
    <scope>NUCLEOTIDE SEQUENCE [LARGE SCALE GENOMIC DNA]</scope>
    <source>
        <strain evidence="1">cv. AL8/78</strain>
    </source>
</reference>
<protein>
    <recommendedName>
        <fullName evidence="3">PABS domain-containing protein</fullName>
    </recommendedName>
</protein>
<accession>A0A453BUI7</accession>
<dbReference type="InterPro" id="IPR029063">
    <property type="entry name" value="SAM-dependent_MTases_sf"/>
</dbReference>
<reference evidence="2" key="1">
    <citation type="journal article" date="2014" name="Science">
        <title>Ancient hybridizations among the ancestral genomes of bread wheat.</title>
        <authorList>
            <consortium name="International Wheat Genome Sequencing Consortium,"/>
            <person name="Marcussen T."/>
            <person name="Sandve S.R."/>
            <person name="Heier L."/>
            <person name="Spannagl M."/>
            <person name="Pfeifer M."/>
            <person name="Jakobsen K.S."/>
            <person name="Wulff B.B."/>
            <person name="Steuernagel B."/>
            <person name="Mayer K.F."/>
            <person name="Olsen O.A."/>
        </authorList>
    </citation>
    <scope>NUCLEOTIDE SEQUENCE [LARGE SCALE GENOMIC DNA]</scope>
    <source>
        <strain evidence="2">cv. AL8/78</strain>
    </source>
</reference>
<evidence type="ECO:0008006" key="3">
    <source>
        <dbReference type="Google" id="ProtNLM"/>
    </source>
</evidence>
<dbReference type="SUPFAM" id="SSF53335">
    <property type="entry name" value="S-adenosyl-L-methionine-dependent methyltransferases"/>
    <property type="match status" value="1"/>
</dbReference>
<dbReference type="Gene3D" id="3.40.50.150">
    <property type="entry name" value="Vaccinia Virus protein VP39"/>
    <property type="match status" value="1"/>
</dbReference>
<dbReference type="Proteomes" id="UP000015105">
    <property type="component" value="Chromosome 2D"/>
</dbReference>
<reference evidence="2" key="2">
    <citation type="journal article" date="2017" name="Nat. Plants">
        <title>The Aegilops tauschii genome reveals multiple impacts of transposons.</title>
        <authorList>
            <person name="Zhao G."/>
            <person name="Zou C."/>
            <person name="Li K."/>
            <person name="Wang K."/>
            <person name="Li T."/>
            <person name="Gao L."/>
            <person name="Zhang X."/>
            <person name="Wang H."/>
            <person name="Yang Z."/>
            <person name="Liu X."/>
            <person name="Jiang W."/>
            <person name="Mao L."/>
            <person name="Kong X."/>
            <person name="Jiao Y."/>
            <person name="Jia J."/>
        </authorList>
    </citation>
    <scope>NUCLEOTIDE SEQUENCE [LARGE SCALE GENOMIC DNA]</scope>
    <source>
        <strain evidence="2">cv. AL8/78</strain>
    </source>
</reference>
<dbReference type="AlphaFoldDB" id="A0A453BUI7"/>
<keyword evidence="2" id="KW-1185">Reference proteome</keyword>
<dbReference type="EnsemblPlants" id="AET2Gv20634700.15">
    <property type="protein sequence ID" value="AET2Gv20634700.15"/>
    <property type="gene ID" value="AET2Gv20634700"/>
</dbReference>
<evidence type="ECO:0000313" key="1">
    <source>
        <dbReference type="EnsemblPlants" id="AET2Gv20634700.15"/>
    </source>
</evidence>
<reference evidence="1" key="5">
    <citation type="journal article" date="2021" name="G3 (Bethesda)">
        <title>Aegilops tauschii genome assembly Aet v5.0 features greater sequence contiguity and improved annotation.</title>
        <authorList>
            <person name="Wang L."/>
            <person name="Zhu T."/>
            <person name="Rodriguez J.C."/>
            <person name="Deal K.R."/>
            <person name="Dubcovsky J."/>
            <person name="McGuire P.E."/>
            <person name="Lux T."/>
            <person name="Spannagl M."/>
            <person name="Mayer K.F.X."/>
            <person name="Baldrich P."/>
            <person name="Meyers B.C."/>
            <person name="Huo N."/>
            <person name="Gu Y.Q."/>
            <person name="Zhou H."/>
            <person name="Devos K.M."/>
            <person name="Bennetzen J.L."/>
            <person name="Unver T."/>
            <person name="Budak H."/>
            <person name="Gulick P.J."/>
            <person name="Galiba G."/>
            <person name="Kalapos B."/>
            <person name="Nelson D.R."/>
            <person name="Li P."/>
            <person name="You F.M."/>
            <person name="Luo M.C."/>
            <person name="Dvorak J."/>
        </authorList>
    </citation>
    <scope>NUCLEOTIDE SEQUENCE [LARGE SCALE GENOMIC DNA]</scope>
    <source>
        <strain evidence="1">cv. AL8/78</strain>
    </source>
</reference>
<sequence length="96" mass="10229">GSKDSLRVDHSYLGSSYHSSIICGLSLVASALSAAASSGERVSTTIVGLGAGSLPMFLHGCLPHLNIEVVELDPMMEEVATKYFGFSMDEQLKVYF</sequence>
<organism evidence="1 2">
    <name type="scientific">Aegilops tauschii subsp. strangulata</name>
    <name type="common">Goatgrass</name>
    <dbReference type="NCBI Taxonomy" id="200361"/>
    <lineage>
        <taxon>Eukaryota</taxon>
        <taxon>Viridiplantae</taxon>
        <taxon>Streptophyta</taxon>
        <taxon>Embryophyta</taxon>
        <taxon>Tracheophyta</taxon>
        <taxon>Spermatophyta</taxon>
        <taxon>Magnoliopsida</taxon>
        <taxon>Liliopsida</taxon>
        <taxon>Poales</taxon>
        <taxon>Poaceae</taxon>
        <taxon>BOP clade</taxon>
        <taxon>Pooideae</taxon>
        <taxon>Triticodae</taxon>
        <taxon>Triticeae</taxon>
        <taxon>Triticinae</taxon>
        <taxon>Aegilops</taxon>
    </lineage>
</organism>
<reference evidence="1" key="4">
    <citation type="submission" date="2019-03" db="UniProtKB">
        <authorList>
            <consortium name="EnsemblPlants"/>
        </authorList>
    </citation>
    <scope>IDENTIFICATION</scope>
</reference>
<evidence type="ECO:0000313" key="2">
    <source>
        <dbReference type="Proteomes" id="UP000015105"/>
    </source>
</evidence>
<dbReference type="Gramene" id="AET2Gv20634700.15">
    <property type="protein sequence ID" value="AET2Gv20634700.15"/>
    <property type="gene ID" value="AET2Gv20634700"/>
</dbReference>
<name>A0A453BUI7_AEGTS</name>